<dbReference type="AlphaFoldDB" id="A0A369TKJ9"/>
<name>A0A369TKJ9_9RHOB</name>
<feature type="transmembrane region" description="Helical" evidence="1">
    <location>
        <begin position="137"/>
        <end position="156"/>
    </location>
</feature>
<dbReference type="GO" id="GO:0022904">
    <property type="term" value="P:respiratory electron transport chain"/>
    <property type="evidence" value="ECO:0007669"/>
    <property type="project" value="InterPro"/>
</dbReference>
<feature type="transmembrane region" description="Helical" evidence="1">
    <location>
        <begin position="81"/>
        <end position="102"/>
    </location>
</feature>
<sequence length="175" mass="19547">MTRRTALKIVHWSILPLTAWFLLVTPSDVARAGAWAVRLHSVLGLIFVTLALGWTADYLRRGLAGRPGPKLGPRARRLHWWLHRVLIWGLFGVALTGFLLGLTASRQLWAGGIVPIAMPLGLPDANDLVGRVHAVEFYLLAGVVAFHAGFHIWRHVALRDNALRIMAPKRLHRFL</sequence>
<gene>
    <name evidence="2" type="ORF">DU478_13760</name>
</gene>
<keyword evidence="1" id="KW-0472">Membrane</keyword>
<keyword evidence="3" id="KW-1185">Reference proteome</keyword>
<comment type="caution">
    <text evidence="2">The sequence shown here is derived from an EMBL/GenBank/DDBJ whole genome shotgun (WGS) entry which is preliminary data.</text>
</comment>
<accession>A0A369TKJ9</accession>
<organism evidence="2 3">
    <name type="scientific">Thalassococcus profundi</name>
    <dbReference type="NCBI Taxonomy" id="2282382"/>
    <lineage>
        <taxon>Bacteria</taxon>
        <taxon>Pseudomonadati</taxon>
        <taxon>Pseudomonadota</taxon>
        <taxon>Alphaproteobacteria</taxon>
        <taxon>Rhodobacterales</taxon>
        <taxon>Roseobacteraceae</taxon>
        <taxon>Thalassococcus</taxon>
    </lineage>
</organism>
<dbReference type="OrthoDB" id="7744460at2"/>
<dbReference type="Proteomes" id="UP000253977">
    <property type="component" value="Unassembled WGS sequence"/>
</dbReference>
<evidence type="ECO:0000313" key="3">
    <source>
        <dbReference type="Proteomes" id="UP000253977"/>
    </source>
</evidence>
<evidence type="ECO:0000313" key="2">
    <source>
        <dbReference type="EMBL" id="RDD65750.1"/>
    </source>
</evidence>
<proteinExistence type="predicted"/>
<dbReference type="GO" id="GO:0016020">
    <property type="term" value="C:membrane"/>
    <property type="evidence" value="ECO:0007669"/>
    <property type="project" value="InterPro"/>
</dbReference>
<keyword evidence="1" id="KW-0812">Transmembrane</keyword>
<dbReference type="RefSeq" id="WP_114511562.1">
    <property type="nucleotide sequence ID" value="NZ_QPMK01000010.1"/>
</dbReference>
<keyword evidence="1" id="KW-1133">Transmembrane helix</keyword>
<protein>
    <submittedName>
        <fullName evidence="2">Cytochrome B</fullName>
    </submittedName>
</protein>
<dbReference type="EMBL" id="QPMK01000010">
    <property type="protein sequence ID" value="RDD65750.1"/>
    <property type="molecule type" value="Genomic_DNA"/>
</dbReference>
<dbReference type="InterPro" id="IPR016174">
    <property type="entry name" value="Di-haem_cyt_TM"/>
</dbReference>
<dbReference type="SUPFAM" id="SSF81342">
    <property type="entry name" value="Transmembrane di-heme cytochromes"/>
    <property type="match status" value="1"/>
</dbReference>
<evidence type="ECO:0000256" key="1">
    <source>
        <dbReference type="SAM" id="Phobius"/>
    </source>
</evidence>
<feature type="transmembrane region" description="Helical" evidence="1">
    <location>
        <begin position="42"/>
        <end position="60"/>
    </location>
</feature>
<reference evidence="2 3" key="1">
    <citation type="submission" date="2018-07" db="EMBL/GenBank/DDBJ databases">
        <title>Thalassococcus profundi sp. nov., a marine bacterium isolated from deep seawater of Okinawa Trough.</title>
        <authorList>
            <person name="Yu M."/>
        </authorList>
    </citation>
    <scope>NUCLEOTIDE SEQUENCE [LARGE SCALE GENOMIC DNA]</scope>
    <source>
        <strain evidence="2 3">WRAS1</strain>
    </source>
</reference>